<keyword evidence="3 5" id="KW-0808">Transferase</keyword>
<organism evidence="9 10">
    <name type="scientific">Brevibacterium paucivorans</name>
    <dbReference type="NCBI Taxonomy" id="170994"/>
    <lineage>
        <taxon>Bacteria</taxon>
        <taxon>Bacillati</taxon>
        <taxon>Actinomycetota</taxon>
        <taxon>Actinomycetes</taxon>
        <taxon>Micrococcales</taxon>
        <taxon>Brevibacteriaceae</taxon>
        <taxon>Brevibacterium</taxon>
    </lineage>
</organism>
<dbReference type="GO" id="GO:0005829">
    <property type="term" value="C:cytosol"/>
    <property type="evidence" value="ECO:0007669"/>
    <property type="project" value="TreeGrafter"/>
</dbReference>
<feature type="domain" description="Formyl transferase C-terminal" evidence="7">
    <location>
        <begin position="199"/>
        <end position="293"/>
    </location>
</feature>
<keyword evidence="4 5" id="KW-0648">Protein biosynthesis</keyword>
<evidence type="ECO:0000256" key="4">
    <source>
        <dbReference type="ARBA" id="ARBA00022917"/>
    </source>
</evidence>
<accession>A0A2N6VQQ0</accession>
<gene>
    <name evidence="5" type="primary">fmt</name>
    <name evidence="9" type="ORF">CJ199_03425</name>
    <name evidence="8" type="ORF">JOE56_002124</name>
</gene>
<dbReference type="InterPro" id="IPR041711">
    <property type="entry name" value="Met-tRNA-FMT_N"/>
</dbReference>
<dbReference type="OrthoDB" id="9802815at2"/>
<dbReference type="EC" id="2.1.2.9" evidence="2 5"/>
<dbReference type="Proteomes" id="UP000809290">
    <property type="component" value="Unassembled WGS sequence"/>
</dbReference>
<dbReference type="InterPro" id="IPR005794">
    <property type="entry name" value="Fmt"/>
</dbReference>
<dbReference type="EMBL" id="PNHK01000001">
    <property type="protein sequence ID" value="PMD06427.1"/>
    <property type="molecule type" value="Genomic_DNA"/>
</dbReference>
<dbReference type="CDD" id="cd08704">
    <property type="entry name" value="Met_tRNA_FMT_C"/>
    <property type="match status" value="1"/>
</dbReference>
<evidence type="ECO:0000259" key="7">
    <source>
        <dbReference type="Pfam" id="PF02911"/>
    </source>
</evidence>
<proteinExistence type="inferred from homology"/>
<dbReference type="InterPro" id="IPR036477">
    <property type="entry name" value="Formyl_transf_N_sf"/>
</dbReference>
<dbReference type="Pfam" id="PF00551">
    <property type="entry name" value="Formyl_trans_N"/>
    <property type="match status" value="1"/>
</dbReference>
<dbReference type="InterPro" id="IPR005793">
    <property type="entry name" value="Formyl_trans_C"/>
</dbReference>
<dbReference type="NCBIfam" id="TIGR00460">
    <property type="entry name" value="fmt"/>
    <property type="match status" value="1"/>
</dbReference>
<evidence type="ECO:0000256" key="2">
    <source>
        <dbReference type="ARBA" id="ARBA00012261"/>
    </source>
</evidence>
<dbReference type="CDD" id="cd08646">
    <property type="entry name" value="FMT_core_Met-tRNA-FMT_N"/>
    <property type="match status" value="1"/>
</dbReference>
<comment type="caution">
    <text evidence="9">The sequence shown here is derived from an EMBL/GenBank/DDBJ whole genome shotgun (WGS) entry which is preliminary data.</text>
</comment>
<evidence type="ECO:0000313" key="9">
    <source>
        <dbReference type="EMBL" id="PMD06427.1"/>
    </source>
</evidence>
<dbReference type="SUPFAM" id="SSF53328">
    <property type="entry name" value="Formyltransferase"/>
    <property type="match status" value="1"/>
</dbReference>
<comment type="similarity">
    <text evidence="1 5">Belongs to the Fmt family.</text>
</comment>
<dbReference type="GO" id="GO:0004479">
    <property type="term" value="F:methionyl-tRNA formyltransferase activity"/>
    <property type="evidence" value="ECO:0007669"/>
    <property type="project" value="UniProtKB-UniRule"/>
</dbReference>
<dbReference type="PANTHER" id="PTHR11138">
    <property type="entry name" value="METHIONYL-TRNA FORMYLTRANSFERASE"/>
    <property type="match status" value="1"/>
</dbReference>
<evidence type="ECO:0000256" key="5">
    <source>
        <dbReference type="HAMAP-Rule" id="MF_00182"/>
    </source>
</evidence>
<reference evidence="9 10" key="1">
    <citation type="submission" date="2017-09" db="EMBL/GenBank/DDBJ databases">
        <title>Bacterial strain isolated from the female urinary microbiota.</title>
        <authorList>
            <person name="Thomas-White K."/>
            <person name="Kumar N."/>
            <person name="Forster S."/>
            <person name="Putonti C."/>
            <person name="Lawley T."/>
            <person name="Wolfe A.J."/>
        </authorList>
    </citation>
    <scope>NUCLEOTIDE SEQUENCE [LARGE SCALE GENOMIC DNA]</scope>
    <source>
        <strain evidence="9 10">UMB1301</strain>
    </source>
</reference>
<dbReference type="SUPFAM" id="SSF50486">
    <property type="entry name" value="FMT C-terminal domain-like"/>
    <property type="match status" value="1"/>
</dbReference>
<dbReference type="InterPro" id="IPR011034">
    <property type="entry name" value="Formyl_transferase-like_C_sf"/>
</dbReference>
<dbReference type="HAMAP" id="MF_00182">
    <property type="entry name" value="Formyl_trans"/>
    <property type="match status" value="1"/>
</dbReference>
<dbReference type="PANTHER" id="PTHR11138:SF5">
    <property type="entry name" value="METHIONYL-TRNA FORMYLTRANSFERASE, MITOCHONDRIAL"/>
    <property type="match status" value="1"/>
</dbReference>
<protein>
    <recommendedName>
        <fullName evidence="2 5">Methionyl-tRNA formyltransferase</fullName>
        <ecNumber evidence="2 5">2.1.2.9</ecNumber>
    </recommendedName>
</protein>
<feature type="binding site" evidence="5">
    <location>
        <begin position="107"/>
        <end position="110"/>
    </location>
    <ligand>
        <name>(6S)-5,6,7,8-tetrahydrofolate</name>
        <dbReference type="ChEBI" id="CHEBI:57453"/>
    </ligand>
</feature>
<evidence type="ECO:0000313" key="11">
    <source>
        <dbReference type="Proteomes" id="UP000809290"/>
    </source>
</evidence>
<evidence type="ECO:0000313" key="8">
    <source>
        <dbReference type="EMBL" id="MBM7817430.1"/>
    </source>
</evidence>
<reference evidence="8 11" key="2">
    <citation type="submission" date="2021-01" db="EMBL/GenBank/DDBJ databases">
        <title>Sequencing the genomes of 1000 actinobacteria strains.</title>
        <authorList>
            <person name="Klenk H.-P."/>
        </authorList>
    </citation>
    <scope>NUCLEOTIDE SEQUENCE [LARGE SCALE GENOMIC DNA]</scope>
    <source>
        <strain evidence="8 11">DSM 13657</strain>
    </source>
</reference>
<dbReference type="EMBL" id="JAFBCP010000001">
    <property type="protein sequence ID" value="MBM7817430.1"/>
    <property type="molecule type" value="Genomic_DNA"/>
</dbReference>
<dbReference type="Gene3D" id="3.40.50.12230">
    <property type="match status" value="1"/>
</dbReference>
<sequence length="303" mass="32407">MRIVFAGTPSVAVPALHALREHHNVVAVLTRPDAPVGRKRIMTPSPVKTAALDAGIDVIEASQVNDEVCERIAQYQPDAGAVVAYGALLKDNALSLPTHGWFNLHFSMLPAYRGAAPVQWALINGDTTTGLTVFQLDRGMDTGPVLDQREYPLPSKDAGDMLEEFAHAGAQQLTQALTRLENGDATLEPQSGEATYAPKLSAQDAHLNFALPARELVARSHGVSPMPGPWSTIDGKRAKLAGLSETQVQVPAGEIRELDGQILIGTGTTAVQVERIQPFGKPMMDAHDFVRGNANAVFDVEGQ</sequence>
<evidence type="ECO:0000256" key="3">
    <source>
        <dbReference type="ARBA" id="ARBA00022679"/>
    </source>
</evidence>
<evidence type="ECO:0000313" key="10">
    <source>
        <dbReference type="Proteomes" id="UP000235598"/>
    </source>
</evidence>
<dbReference type="InterPro" id="IPR044135">
    <property type="entry name" value="Met-tRNA-FMT_C"/>
</dbReference>
<comment type="function">
    <text evidence="5">Attaches a formyl group to the free amino group of methionyl-tRNA(fMet). The formyl group appears to play a dual role in the initiator identity of N-formylmethionyl-tRNA by promoting its recognition by IF2 and preventing the misappropriation of this tRNA by the elongation apparatus.</text>
</comment>
<dbReference type="AlphaFoldDB" id="A0A2N6VQQ0"/>
<evidence type="ECO:0000259" key="6">
    <source>
        <dbReference type="Pfam" id="PF00551"/>
    </source>
</evidence>
<keyword evidence="11" id="KW-1185">Reference proteome</keyword>
<evidence type="ECO:0000256" key="1">
    <source>
        <dbReference type="ARBA" id="ARBA00010699"/>
    </source>
</evidence>
<feature type="domain" description="Formyl transferase N-terminal" evidence="6">
    <location>
        <begin position="1"/>
        <end position="176"/>
    </location>
</feature>
<comment type="catalytic activity">
    <reaction evidence="5">
        <text>L-methionyl-tRNA(fMet) + (6R)-10-formyltetrahydrofolate = N-formyl-L-methionyl-tRNA(fMet) + (6S)-5,6,7,8-tetrahydrofolate + H(+)</text>
        <dbReference type="Rhea" id="RHEA:24380"/>
        <dbReference type="Rhea" id="RHEA-COMP:9952"/>
        <dbReference type="Rhea" id="RHEA-COMP:9953"/>
        <dbReference type="ChEBI" id="CHEBI:15378"/>
        <dbReference type="ChEBI" id="CHEBI:57453"/>
        <dbReference type="ChEBI" id="CHEBI:78530"/>
        <dbReference type="ChEBI" id="CHEBI:78844"/>
        <dbReference type="ChEBI" id="CHEBI:195366"/>
        <dbReference type="EC" id="2.1.2.9"/>
    </reaction>
</comment>
<dbReference type="Proteomes" id="UP000235598">
    <property type="component" value="Unassembled WGS sequence"/>
</dbReference>
<dbReference type="InterPro" id="IPR002376">
    <property type="entry name" value="Formyl_transf_N"/>
</dbReference>
<dbReference type="Pfam" id="PF02911">
    <property type="entry name" value="Formyl_trans_C"/>
    <property type="match status" value="1"/>
</dbReference>
<dbReference type="RefSeq" id="WP_102238072.1">
    <property type="nucleotide sequence ID" value="NZ_JAFBCP010000001.1"/>
</dbReference>
<name>A0A2N6VQQ0_9MICO</name>